<dbReference type="Proteomes" id="UP001652432">
    <property type="component" value="Unassembled WGS sequence"/>
</dbReference>
<reference evidence="1 2" key="1">
    <citation type="journal article" date="2021" name="ISME Commun">
        <title>Automated analysis of genomic sequences facilitates high-throughput and comprehensive description of bacteria.</title>
        <authorList>
            <person name="Hitch T.C.A."/>
        </authorList>
    </citation>
    <scope>NUCLEOTIDE SEQUENCE [LARGE SCALE GENOMIC DNA]</scope>
    <source>
        <strain evidence="1 2">Sanger_18</strain>
    </source>
</reference>
<evidence type="ECO:0000313" key="2">
    <source>
        <dbReference type="Proteomes" id="UP001652432"/>
    </source>
</evidence>
<comment type="caution">
    <text evidence="1">The sequence shown here is derived from an EMBL/GenBank/DDBJ whole genome shotgun (WGS) entry which is preliminary data.</text>
</comment>
<organism evidence="1 2">
    <name type="scientific">Suilimivivens aceti</name>
    <dbReference type="NCBI Taxonomy" id="2981774"/>
    <lineage>
        <taxon>Bacteria</taxon>
        <taxon>Bacillati</taxon>
        <taxon>Bacillota</taxon>
        <taxon>Clostridia</taxon>
        <taxon>Lachnospirales</taxon>
        <taxon>Lachnospiraceae</taxon>
        <taxon>Suilimivivens</taxon>
    </lineage>
</organism>
<name>A0ABT2SZF4_9FIRM</name>
<dbReference type="EMBL" id="JAOQKJ010000002">
    <property type="protein sequence ID" value="MCU6743380.1"/>
    <property type="molecule type" value="Genomic_DNA"/>
</dbReference>
<sequence>MEKVSADQKLKLIQSIRTENQYNRMKCREREKLLYGAEAVHMDGYGGVGSSYGSMDGISPPSSDDPHPSTGKGLLSGFRFRFFLAVCLSAAFIYMDKQQILVLGEPLRSYCEKLTEEDAIFDRILQSLNLFDF</sequence>
<proteinExistence type="predicted"/>
<evidence type="ECO:0000313" key="1">
    <source>
        <dbReference type="EMBL" id="MCU6743380.1"/>
    </source>
</evidence>
<protein>
    <submittedName>
        <fullName evidence="1">Uncharacterized protein</fullName>
    </submittedName>
</protein>
<keyword evidence="2" id="KW-1185">Reference proteome</keyword>
<dbReference type="RefSeq" id="WP_262573068.1">
    <property type="nucleotide sequence ID" value="NZ_JAOQKJ010000002.1"/>
</dbReference>
<accession>A0ABT2SZF4</accession>
<gene>
    <name evidence="1" type="ORF">OCV77_02490</name>
</gene>